<gene>
    <name evidence="2" type="ORF">SAMN05216551_10622</name>
</gene>
<evidence type="ECO:0000256" key="1">
    <source>
        <dbReference type="ARBA" id="ARBA00022679"/>
    </source>
</evidence>
<dbReference type="Proteomes" id="UP000243719">
    <property type="component" value="Unassembled WGS sequence"/>
</dbReference>
<dbReference type="InterPro" id="IPR003673">
    <property type="entry name" value="CoA-Trfase_fam_III"/>
</dbReference>
<protein>
    <submittedName>
        <fullName evidence="2">CoA:oxalate CoA-transferase</fullName>
    </submittedName>
</protein>
<dbReference type="STRING" id="1770053.SAMN05216551_10622"/>
<keyword evidence="1 2" id="KW-0808">Transferase</keyword>
<reference evidence="3" key="1">
    <citation type="submission" date="2016-09" db="EMBL/GenBank/DDBJ databases">
        <authorList>
            <person name="Varghese N."/>
            <person name="Submissions S."/>
        </authorList>
    </citation>
    <scope>NUCLEOTIDE SEQUENCE [LARGE SCALE GENOMIC DNA]</scope>
    <source>
        <strain evidence="3">JS23</strain>
    </source>
</reference>
<dbReference type="EMBL" id="FNLO01000006">
    <property type="protein sequence ID" value="SDV48732.1"/>
    <property type="molecule type" value="Genomic_DNA"/>
</dbReference>
<dbReference type="PANTHER" id="PTHR48207">
    <property type="entry name" value="SUCCINATE--HYDROXYMETHYLGLUTARATE COA-TRANSFERASE"/>
    <property type="match status" value="1"/>
</dbReference>
<dbReference type="SUPFAM" id="SSF89796">
    <property type="entry name" value="CoA-transferase family III (CaiB/BaiF)"/>
    <property type="match status" value="1"/>
</dbReference>
<dbReference type="InterPro" id="IPR023606">
    <property type="entry name" value="CoA-Trfase_III_dom_1_sf"/>
</dbReference>
<name>A0A1H2PRM0_9BURK</name>
<dbReference type="Gene3D" id="3.40.50.10540">
    <property type="entry name" value="Crotonobetainyl-coa:carnitine coa-transferase, domain 1"/>
    <property type="match status" value="1"/>
</dbReference>
<dbReference type="InterPro" id="IPR050483">
    <property type="entry name" value="CoA-transferase_III_domain"/>
</dbReference>
<dbReference type="PANTHER" id="PTHR48207:SF3">
    <property type="entry name" value="SUCCINATE--HYDROXYMETHYLGLUTARATE COA-TRANSFERASE"/>
    <property type="match status" value="1"/>
</dbReference>
<organism evidence="2 3">
    <name type="scientific">Chitinasiproducens palmae</name>
    <dbReference type="NCBI Taxonomy" id="1770053"/>
    <lineage>
        <taxon>Bacteria</taxon>
        <taxon>Pseudomonadati</taxon>
        <taxon>Pseudomonadota</taxon>
        <taxon>Betaproteobacteria</taxon>
        <taxon>Burkholderiales</taxon>
        <taxon>Burkholderiaceae</taxon>
        <taxon>Chitinasiproducens</taxon>
    </lineage>
</organism>
<dbReference type="Gene3D" id="3.30.1540.10">
    <property type="entry name" value="formyl-coa transferase, domain 3"/>
    <property type="match status" value="1"/>
</dbReference>
<accession>A0A1H2PRM0</accession>
<dbReference type="Pfam" id="PF02515">
    <property type="entry name" value="CoA_transf_3"/>
    <property type="match status" value="1"/>
</dbReference>
<evidence type="ECO:0000313" key="3">
    <source>
        <dbReference type="Proteomes" id="UP000243719"/>
    </source>
</evidence>
<dbReference type="GO" id="GO:0008410">
    <property type="term" value="F:CoA-transferase activity"/>
    <property type="evidence" value="ECO:0007669"/>
    <property type="project" value="TreeGrafter"/>
</dbReference>
<dbReference type="InterPro" id="IPR044855">
    <property type="entry name" value="CoA-Trfase_III_dom3_sf"/>
</dbReference>
<sequence>MIGTAETTALLARSSGALRGVTVLDLTRVVAGPYCTMILADMGATVIKIENPGEPDLTREFPPARNDAGTVSSGFFAQYNRNKLAVRLDLKQPEGKALFLEMVENAHIVVENFRPGTMAKLGLGYEVLQAANPAIVYAAISGFGQSGPNTLRPAFDSSAQASGGLWSINGTREEPMRVGTVLGDLAAGLYAAIGTLGALREAERTGRGQLVDVSQQDSILSLTENALVTFTETGKVAEPTGNGHPFVRPYGRFACKDGFVFFGAYTDKFWREACRVFGDAALADDPEIDTMAKRFDDETYRRRVEPVVKRWLGAHTKAELEAMTGDRFPLSPIKTIEEVVADPHIQAREMVVPVHYQGARFDVFGNPIKLSGGTLERNAHAPSVGQHNRQVFREWLGLDAARYDALAAQKVI</sequence>
<evidence type="ECO:0000313" key="2">
    <source>
        <dbReference type="EMBL" id="SDV48732.1"/>
    </source>
</evidence>
<proteinExistence type="predicted"/>
<keyword evidence="3" id="KW-1185">Reference proteome</keyword>
<dbReference type="OrthoDB" id="5294844at2"/>
<dbReference type="AlphaFoldDB" id="A0A1H2PRM0"/>
<dbReference type="RefSeq" id="WP_091908089.1">
    <property type="nucleotide sequence ID" value="NZ_FNLO01000006.1"/>
</dbReference>